<name>A0A2H3DIF8_ARMGA</name>
<evidence type="ECO:0000313" key="2">
    <source>
        <dbReference type="EMBL" id="PBK95011.1"/>
    </source>
</evidence>
<keyword evidence="1" id="KW-0472">Membrane</keyword>
<dbReference type="InParanoid" id="A0A2H3DIF8"/>
<protein>
    <submittedName>
        <fullName evidence="2">Uncharacterized protein</fullName>
    </submittedName>
</protein>
<dbReference type="OrthoDB" id="4743193at2759"/>
<dbReference type="OMA" id="VKEWICA"/>
<organism evidence="2 3">
    <name type="scientific">Armillaria gallica</name>
    <name type="common">Bulbous honey fungus</name>
    <name type="synonym">Armillaria bulbosa</name>
    <dbReference type="NCBI Taxonomy" id="47427"/>
    <lineage>
        <taxon>Eukaryota</taxon>
        <taxon>Fungi</taxon>
        <taxon>Dikarya</taxon>
        <taxon>Basidiomycota</taxon>
        <taxon>Agaricomycotina</taxon>
        <taxon>Agaricomycetes</taxon>
        <taxon>Agaricomycetidae</taxon>
        <taxon>Agaricales</taxon>
        <taxon>Marasmiineae</taxon>
        <taxon>Physalacriaceae</taxon>
        <taxon>Armillaria</taxon>
    </lineage>
</organism>
<reference evidence="3" key="1">
    <citation type="journal article" date="2017" name="Nat. Ecol. Evol.">
        <title>Genome expansion and lineage-specific genetic innovations in the forest pathogenic fungi Armillaria.</title>
        <authorList>
            <person name="Sipos G."/>
            <person name="Prasanna A.N."/>
            <person name="Walter M.C."/>
            <person name="O'Connor E."/>
            <person name="Balint B."/>
            <person name="Krizsan K."/>
            <person name="Kiss B."/>
            <person name="Hess J."/>
            <person name="Varga T."/>
            <person name="Slot J."/>
            <person name="Riley R."/>
            <person name="Boka B."/>
            <person name="Rigling D."/>
            <person name="Barry K."/>
            <person name="Lee J."/>
            <person name="Mihaltcheva S."/>
            <person name="LaButti K."/>
            <person name="Lipzen A."/>
            <person name="Waldron R."/>
            <person name="Moloney N.M."/>
            <person name="Sperisen C."/>
            <person name="Kredics L."/>
            <person name="Vagvoelgyi C."/>
            <person name="Patrignani A."/>
            <person name="Fitzpatrick D."/>
            <person name="Nagy I."/>
            <person name="Doyle S."/>
            <person name="Anderson J.B."/>
            <person name="Grigoriev I.V."/>
            <person name="Gueldener U."/>
            <person name="Muensterkoetter M."/>
            <person name="Nagy L.G."/>
        </authorList>
    </citation>
    <scope>NUCLEOTIDE SEQUENCE [LARGE SCALE GENOMIC DNA]</scope>
    <source>
        <strain evidence="3">Ar21-2</strain>
    </source>
</reference>
<accession>A0A2H3DIF8</accession>
<evidence type="ECO:0000313" key="3">
    <source>
        <dbReference type="Proteomes" id="UP000217790"/>
    </source>
</evidence>
<proteinExistence type="predicted"/>
<gene>
    <name evidence="2" type="ORF">ARMGADRAFT_925707</name>
</gene>
<dbReference type="EMBL" id="KZ293652">
    <property type="protein sequence ID" value="PBK95011.1"/>
    <property type="molecule type" value="Genomic_DNA"/>
</dbReference>
<keyword evidence="1" id="KW-0812">Transmembrane</keyword>
<dbReference type="STRING" id="47427.A0A2H3DIF8"/>
<evidence type="ECO:0000256" key="1">
    <source>
        <dbReference type="SAM" id="Phobius"/>
    </source>
</evidence>
<keyword evidence="1" id="KW-1133">Transmembrane helix</keyword>
<feature type="transmembrane region" description="Helical" evidence="1">
    <location>
        <begin position="44"/>
        <end position="69"/>
    </location>
</feature>
<sequence length="135" mass="14894">MSLTEGKAIQSLLTRGSATTAADLLSLFSMDQLADDLQCVTPKLWNLLVIFMHSQILTCILAIISLLWLQKANNFQVTIGLFLLASGALKREIAVMAHAGLSLSYPSIFNHLKLMSAAKIKQYMQIVKEWICALV</sequence>
<dbReference type="AlphaFoldDB" id="A0A2H3DIF8"/>
<dbReference type="Proteomes" id="UP000217790">
    <property type="component" value="Unassembled WGS sequence"/>
</dbReference>
<keyword evidence="3" id="KW-1185">Reference proteome</keyword>